<dbReference type="SUPFAM" id="SSF52540">
    <property type="entry name" value="P-loop containing nucleoside triphosphate hydrolases"/>
    <property type="match status" value="1"/>
</dbReference>
<dbReference type="GO" id="GO:0005737">
    <property type="term" value="C:cytoplasm"/>
    <property type="evidence" value="ECO:0007669"/>
    <property type="project" value="TreeGrafter"/>
</dbReference>
<feature type="compositionally biased region" description="Low complexity" evidence="3">
    <location>
        <begin position="517"/>
        <end position="549"/>
    </location>
</feature>
<dbReference type="GO" id="GO:0005524">
    <property type="term" value="F:ATP binding"/>
    <property type="evidence" value="ECO:0007669"/>
    <property type="project" value="UniProtKB-KW"/>
</dbReference>
<feature type="compositionally biased region" description="Pro residues" evidence="3">
    <location>
        <begin position="82"/>
        <end position="91"/>
    </location>
</feature>
<dbReference type="PANTHER" id="PTHR16305:SF35">
    <property type="entry name" value="TRANSCRIPTIONAL ACTIVATOR DOMAIN"/>
    <property type="match status" value="1"/>
</dbReference>
<keyword evidence="1" id="KW-0547">Nucleotide-binding</keyword>
<dbReference type="InterPro" id="IPR000792">
    <property type="entry name" value="Tscrpt_reg_LuxR_C"/>
</dbReference>
<dbReference type="Pfam" id="PF13191">
    <property type="entry name" value="AAA_16"/>
    <property type="match status" value="1"/>
</dbReference>
<dbReference type="InterPro" id="IPR036388">
    <property type="entry name" value="WH-like_DNA-bd_sf"/>
</dbReference>
<dbReference type="PANTHER" id="PTHR16305">
    <property type="entry name" value="TESTICULAR SOLUBLE ADENYLYL CYCLASE"/>
    <property type="match status" value="1"/>
</dbReference>
<dbReference type="PROSITE" id="PS00622">
    <property type="entry name" value="HTH_LUXR_1"/>
    <property type="match status" value="1"/>
</dbReference>
<name>A0A1I2ITJ0_9ACTN</name>
<dbReference type="Pfam" id="PF00196">
    <property type="entry name" value="GerE"/>
    <property type="match status" value="1"/>
</dbReference>
<dbReference type="Gene3D" id="1.25.40.10">
    <property type="entry name" value="Tetratricopeptide repeat domain"/>
    <property type="match status" value="1"/>
</dbReference>
<evidence type="ECO:0000256" key="2">
    <source>
        <dbReference type="ARBA" id="ARBA00022840"/>
    </source>
</evidence>
<dbReference type="GO" id="GO:0006355">
    <property type="term" value="P:regulation of DNA-templated transcription"/>
    <property type="evidence" value="ECO:0007669"/>
    <property type="project" value="InterPro"/>
</dbReference>
<evidence type="ECO:0000256" key="3">
    <source>
        <dbReference type="SAM" id="MobiDB-lite"/>
    </source>
</evidence>
<protein>
    <submittedName>
        <fullName evidence="5">Regulatory protein, luxR family</fullName>
    </submittedName>
</protein>
<evidence type="ECO:0000256" key="1">
    <source>
        <dbReference type="ARBA" id="ARBA00022741"/>
    </source>
</evidence>
<sequence length="1072" mass="111173">MDAFDRAAAGHPQLLLVTGEAGLGKTRLVEEVAALTVADGRARLRLGASVPLSGTTLAYGPFVAALRDRTPCLFASGAAPDPTTPTTPPRPGRSSASGDAVRPGERDQPARPGDPARAGREDGTPGPGRAGEAAGCGPLEDAVSHPATRQRLFERMLALLADLSARIPLVLVLEDLHWADASTRDLLAFLAVRLRRQHVLIVATVREAELAADARRWFAELLRCPRVTRLRLTALADAEVAELVAALLSPGSDPADVAAAVAAAEGNPLYAEELARSGRPWPPASIAEIVLARVSCVDADVRQVIDQLSVTDGGVPHDLLAAVVPLPEPVLLAAVRKAVDQRLLVTTADDGYALPHGLIRQILYADLLPGERRRLHRRYAAALSRHRDRDPALLARHWHLADCPALAATAALTAARRAAAARAHPEAHGLYSLAVELADHLPVAVAAALWPEAARAAAHAGDPQRATEHILRALSPTAEPTAGPTGGGAASSCAPSPVRPTAQATVRGSGGSGSAGRSGPACPGGSDGRAAPGTTAAPGRTGAAGPVAGLGHTERAERARLLERLAAYRRDAGDPRGAVAALGEALELLTGERASALEARVLAAAADMRVRLGDPDGALPLAQRALRMAERTGALAEHAHALTTLGVVRAQRGDLAGGLEALGRARELAGATDSVEDVLRAASNHMYLLCTGGRFAEAREVALAGRRAAGELGAPPPMTAVLDFNTAAVLVATGRWPEADELLAELVGQSSAHIVRYLHLLQLELAVARGDPRTAAELTAVLAASPDDPRLRGPFHACLAEQALDTAESGAGTGAAELSTAADHVLRGLCAVGSGGALAEEEIRLLAAGARLAAELALLPEPLRPRGLPLAWHTDAAAFADRAAAIAARHGGEPVVAAFGALAAAEHSRGGGTDDRATWRQVADVWRAADQPYREAYARLREAGSAIRASRREQAGRALAACLALAEPLAAEPLVRLAHALAARSRLTRPPAPPAPTAPNAAARFDLTERETQVLALLSDGRSNRQIGRSLYISDRTVAVHVSHILEKLGVRNRTEAALVYARAGLAPSVLP</sequence>
<dbReference type="EMBL" id="FONG01000014">
    <property type="protein sequence ID" value="SFF44933.1"/>
    <property type="molecule type" value="Genomic_DNA"/>
</dbReference>
<accession>A0A1I2ITJ0</accession>
<evidence type="ECO:0000259" key="4">
    <source>
        <dbReference type="PROSITE" id="PS50043"/>
    </source>
</evidence>
<gene>
    <name evidence="5" type="ORF">SAMN05216251_114161</name>
</gene>
<dbReference type="AlphaFoldDB" id="A0A1I2ITJ0"/>
<dbReference type="PROSITE" id="PS50043">
    <property type="entry name" value="HTH_LUXR_2"/>
    <property type="match status" value="1"/>
</dbReference>
<keyword evidence="2" id="KW-0067">ATP-binding</keyword>
<dbReference type="SUPFAM" id="SSF48452">
    <property type="entry name" value="TPR-like"/>
    <property type="match status" value="1"/>
</dbReference>
<proteinExistence type="predicted"/>
<feature type="region of interest" description="Disordered" evidence="3">
    <location>
        <begin position="477"/>
        <end position="552"/>
    </location>
</feature>
<reference evidence="6" key="1">
    <citation type="submission" date="2016-10" db="EMBL/GenBank/DDBJ databases">
        <authorList>
            <person name="Varghese N."/>
            <person name="Submissions S."/>
        </authorList>
    </citation>
    <scope>NUCLEOTIDE SEQUENCE [LARGE SCALE GENOMIC DNA]</scope>
    <source>
        <strain evidence="6">CGMCC 4.3510</strain>
    </source>
</reference>
<evidence type="ECO:0000313" key="5">
    <source>
        <dbReference type="EMBL" id="SFF44933.1"/>
    </source>
</evidence>
<dbReference type="STRING" id="380248.SAMN05216251_114161"/>
<dbReference type="PRINTS" id="PR00038">
    <property type="entry name" value="HTHLUXR"/>
</dbReference>
<dbReference type="InterPro" id="IPR027417">
    <property type="entry name" value="P-loop_NTPase"/>
</dbReference>
<dbReference type="Gene3D" id="1.10.10.10">
    <property type="entry name" value="Winged helix-like DNA-binding domain superfamily/Winged helix DNA-binding domain"/>
    <property type="match status" value="1"/>
</dbReference>
<feature type="region of interest" description="Disordered" evidence="3">
    <location>
        <begin position="75"/>
        <end position="141"/>
    </location>
</feature>
<dbReference type="Proteomes" id="UP000199323">
    <property type="component" value="Unassembled WGS sequence"/>
</dbReference>
<dbReference type="SMART" id="SM00421">
    <property type="entry name" value="HTH_LUXR"/>
    <property type="match status" value="1"/>
</dbReference>
<dbReference type="InterPro" id="IPR011990">
    <property type="entry name" value="TPR-like_helical_dom_sf"/>
</dbReference>
<organism evidence="5 6">
    <name type="scientific">Actinacidiphila alni</name>
    <dbReference type="NCBI Taxonomy" id="380248"/>
    <lineage>
        <taxon>Bacteria</taxon>
        <taxon>Bacillati</taxon>
        <taxon>Actinomycetota</taxon>
        <taxon>Actinomycetes</taxon>
        <taxon>Kitasatosporales</taxon>
        <taxon>Streptomycetaceae</taxon>
        <taxon>Actinacidiphila</taxon>
    </lineage>
</organism>
<dbReference type="GO" id="GO:0004016">
    <property type="term" value="F:adenylate cyclase activity"/>
    <property type="evidence" value="ECO:0007669"/>
    <property type="project" value="TreeGrafter"/>
</dbReference>
<feature type="domain" description="HTH luxR-type" evidence="4">
    <location>
        <begin position="1000"/>
        <end position="1065"/>
    </location>
</feature>
<keyword evidence="6" id="KW-1185">Reference proteome</keyword>
<dbReference type="InterPro" id="IPR016032">
    <property type="entry name" value="Sig_transdc_resp-reg_C-effctor"/>
</dbReference>
<dbReference type="SUPFAM" id="SSF46894">
    <property type="entry name" value="C-terminal effector domain of the bipartite response regulators"/>
    <property type="match status" value="1"/>
</dbReference>
<dbReference type="CDD" id="cd06170">
    <property type="entry name" value="LuxR_C_like"/>
    <property type="match status" value="1"/>
</dbReference>
<dbReference type="GO" id="GO:0003677">
    <property type="term" value="F:DNA binding"/>
    <property type="evidence" value="ECO:0007669"/>
    <property type="project" value="InterPro"/>
</dbReference>
<dbReference type="InterPro" id="IPR041664">
    <property type="entry name" value="AAA_16"/>
</dbReference>
<evidence type="ECO:0000313" key="6">
    <source>
        <dbReference type="Proteomes" id="UP000199323"/>
    </source>
</evidence>